<proteinExistence type="predicted"/>
<evidence type="ECO:0000256" key="1">
    <source>
        <dbReference type="SAM" id="MobiDB-lite"/>
    </source>
</evidence>
<reference evidence="3" key="1">
    <citation type="submission" date="2022-06" db="EMBL/GenBank/DDBJ databases">
        <title>Complete genome sequences of two strains of the flax pathogen Septoria linicola.</title>
        <authorList>
            <person name="Lapalu N."/>
            <person name="Simon A."/>
            <person name="Demenou B."/>
            <person name="Paumier D."/>
            <person name="Guillot M.-P."/>
            <person name="Gout L."/>
            <person name="Valade R."/>
        </authorList>
    </citation>
    <scope>NUCLEOTIDE SEQUENCE</scope>
    <source>
        <strain evidence="3">SE15195</strain>
    </source>
</reference>
<dbReference type="AlphaFoldDB" id="A0A9Q9EKB1"/>
<accession>A0A9Q9EKB1</accession>
<dbReference type="Pfam" id="PF04457">
    <property type="entry name" value="MJ1316"/>
    <property type="match status" value="1"/>
</dbReference>
<feature type="domain" description="MJ1316 RNA cyclic group end recognition" evidence="2">
    <location>
        <begin position="565"/>
        <end position="636"/>
    </location>
</feature>
<evidence type="ECO:0000313" key="3">
    <source>
        <dbReference type="EMBL" id="USW53880.1"/>
    </source>
</evidence>
<feature type="region of interest" description="Disordered" evidence="1">
    <location>
        <begin position="512"/>
        <end position="565"/>
    </location>
</feature>
<sequence>MAVLKENDKRWIEIELGARALAKKLDLTYVSFPLGSKKPWQEPKPSSPTEKHLYMLLPHAIGIYPPMQSLQVVVVATMSPTAFFESMLEKFGCEVTKHPSDDATIMLLDLTEMKSQALPFNRRLLFAVHYCRIPHEYSGRLSAPETIPLSSSLPNADLLARIHDARYMVKRVRALDFDQPEPDDPGSVEFRASVFQLMKWSLSCGILCPRLELLTTEMLVFCVDQGWLTLGIRGAKDYMSRETIGKLIERCMYPKVLGMNVTSGQFAIRTPSGRKLGFSAIGKDMSPVATDTIKRAITRDMTVVANIATRTAEGMQRFAGEHEMYLEVIVRYWNPKLSESMKIDFYTVLLFLADQVMNGPMLDAVKTRIWPFYNETLEVSRHEGWVSYIGLSEMIVDKHIDFPKYCRDHTSAEFLATLHEKCRSHAKFDHQNASLEIRMQSQAETFGSDGVPNTGLDTNEDVDWEAILGPEEMAKIRAKPEDFIDDEGTVTATAEAEAGQPLPEISGLTVSDKLSTLPPQSASEATASKAESSGSKTNHTRIDSIGNGPSDSAPESSAAGPSHRFRTAAQAMHRLKWDEKHKSIHYEVGYKDRFDGLMWKPLEEWQAHTEEEDFIPEHRVEYLKQKDAPRRVVWSKKQRYDGT</sequence>
<dbReference type="Proteomes" id="UP001056384">
    <property type="component" value="Chromosome 5"/>
</dbReference>
<evidence type="ECO:0000313" key="4">
    <source>
        <dbReference type="Proteomes" id="UP001056384"/>
    </source>
</evidence>
<name>A0A9Q9EKB1_9PEZI</name>
<evidence type="ECO:0000259" key="2">
    <source>
        <dbReference type="Pfam" id="PF04457"/>
    </source>
</evidence>
<organism evidence="3 4">
    <name type="scientific">Septoria linicola</name>
    <dbReference type="NCBI Taxonomy" id="215465"/>
    <lineage>
        <taxon>Eukaryota</taxon>
        <taxon>Fungi</taxon>
        <taxon>Dikarya</taxon>
        <taxon>Ascomycota</taxon>
        <taxon>Pezizomycotina</taxon>
        <taxon>Dothideomycetes</taxon>
        <taxon>Dothideomycetidae</taxon>
        <taxon>Mycosphaerellales</taxon>
        <taxon>Mycosphaerellaceae</taxon>
        <taxon>Septoria</taxon>
    </lineage>
</organism>
<feature type="compositionally biased region" description="Low complexity" evidence="1">
    <location>
        <begin position="521"/>
        <end position="537"/>
    </location>
</feature>
<gene>
    <name evidence="3" type="ORF">Slin15195_G071990</name>
</gene>
<protein>
    <recommendedName>
        <fullName evidence="2">MJ1316 RNA cyclic group end recognition domain-containing protein</fullName>
    </recommendedName>
</protein>
<keyword evidence="4" id="KW-1185">Reference proteome</keyword>
<dbReference type="InterPro" id="IPR040459">
    <property type="entry name" value="MJ1316"/>
</dbReference>
<dbReference type="EMBL" id="CP099422">
    <property type="protein sequence ID" value="USW53880.1"/>
    <property type="molecule type" value="Genomic_DNA"/>
</dbReference>